<feature type="transmembrane region" description="Helical" evidence="9">
    <location>
        <begin position="28"/>
        <end position="48"/>
    </location>
</feature>
<dbReference type="Gene3D" id="6.10.250.2080">
    <property type="match status" value="1"/>
</dbReference>
<dbReference type="GeneID" id="58561960"/>
<feature type="transmembrane region" description="Helical" evidence="9">
    <location>
        <begin position="68"/>
        <end position="94"/>
    </location>
</feature>
<keyword evidence="11" id="KW-1185">Reference proteome</keyword>
<dbReference type="PRINTS" id="PR00950">
    <property type="entry name" value="TYPE3IMSPROT"/>
</dbReference>
<dbReference type="Proteomes" id="UP000259465">
    <property type="component" value="Chromosome"/>
</dbReference>
<evidence type="ECO:0000256" key="8">
    <source>
        <dbReference type="SAM" id="MobiDB-lite"/>
    </source>
</evidence>
<evidence type="ECO:0000313" key="10">
    <source>
        <dbReference type="EMBL" id="AXT48379.1"/>
    </source>
</evidence>
<dbReference type="AlphaFoldDB" id="A0AAD0RV34"/>
<name>A0AAD0RV34_9NEIS</name>
<keyword evidence="7 9" id="KW-0472">Membrane</keyword>
<feature type="transmembrane region" description="Helical" evidence="9">
    <location>
        <begin position="134"/>
        <end position="153"/>
    </location>
</feature>
<dbReference type="GO" id="GO:0009306">
    <property type="term" value="P:protein secretion"/>
    <property type="evidence" value="ECO:0007669"/>
    <property type="project" value="InterPro"/>
</dbReference>
<comment type="similarity">
    <text evidence="2">Belongs to the type III secretion exporter family.</text>
</comment>
<comment type="subcellular location">
    <subcellularLocation>
        <location evidence="1">Cell membrane</location>
        <topology evidence="1">Multi-pass membrane protein</topology>
    </subcellularLocation>
</comment>
<sequence>MSNKTEQPTRKRLQDAAKKGQSFKSRDLVVACLTLCGVAYLVSFGSLVELMGAFRQVIAGGFQQDMQGYAQAVVWLGIKLLLPIFLLCIVASALPSLLQSGFVLASEALKLNLEALNPVNGFKKLFSLRTVKEAVKALLYLASFVVAVLVLWHKHKALLFAQLNGDPMGMAAIWRELLLALVLTCLGCIVAVLVLDAIAEYFLFMKDMKMDKQEVKREMKEQEGNPEIKSRRREAHMEILSEQVKSDIENSRLIVANPTHIAVGIYFKPELLPIPFISVMETNQRALAVRAYAEKVGVPVVRDIPLARRIFASHRRYSLVSLDEVEEVLRLLMWLEQVENAGAEASEPAPEPPPQAEQGKGASAAGSVVDKSAGTPASVDKRDGQEG</sequence>
<dbReference type="PANTHER" id="PTHR30531:SF14">
    <property type="entry name" value="SURFACE PRESENTATION OF ANTIGENS PROTEIN SPAS"/>
    <property type="match status" value="1"/>
</dbReference>
<dbReference type="InterPro" id="IPR006135">
    <property type="entry name" value="T3SS_substrate_exporter"/>
</dbReference>
<keyword evidence="6" id="KW-0843">Virulence</keyword>
<dbReference type="GO" id="GO:0005886">
    <property type="term" value="C:plasma membrane"/>
    <property type="evidence" value="ECO:0007669"/>
    <property type="project" value="UniProtKB-SubCell"/>
</dbReference>
<dbReference type="Gene3D" id="3.40.1690.10">
    <property type="entry name" value="secretion proteins EscU"/>
    <property type="match status" value="1"/>
</dbReference>
<evidence type="ECO:0000256" key="6">
    <source>
        <dbReference type="ARBA" id="ARBA00023026"/>
    </source>
</evidence>
<dbReference type="Pfam" id="PF01312">
    <property type="entry name" value="Bac_export_2"/>
    <property type="match status" value="1"/>
</dbReference>
<keyword evidence="4 9" id="KW-0812">Transmembrane</keyword>
<organism evidence="10 11">
    <name type="scientific">Chromobacterium rhizoryzae</name>
    <dbReference type="NCBI Taxonomy" id="1778675"/>
    <lineage>
        <taxon>Bacteria</taxon>
        <taxon>Pseudomonadati</taxon>
        <taxon>Pseudomonadota</taxon>
        <taxon>Betaproteobacteria</taxon>
        <taxon>Neisseriales</taxon>
        <taxon>Chromobacteriaceae</taxon>
        <taxon>Chromobacterium</taxon>
    </lineage>
</organism>
<accession>A0AAD0RV34</accession>
<dbReference type="PANTHER" id="PTHR30531">
    <property type="entry name" value="FLAGELLAR BIOSYNTHETIC PROTEIN FLHB"/>
    <property type="match status" value="1"/>
</dbReference>
<dbReference type="NCBIfam" id="NF006017">
    <property type="entry name" value="PRK08156.1"/>
    <property type="match status" value="1"/>
</dbReference>
<protein>
    <submittedName>
        <fullName evidence="10">EscU/YscU/HrcU family type III secretion system export apparatus switch protein</fullName>
    </submittedName>
</protein>
<keyword evidence="3" id="KW-1003">Cell membrane</keyword>
<evidence type="ECO:0000256" key="3">
    <source>
        <dbReference type="ARBA" id="ARBA00022475"/>
    </source>
</evidence>
<dbReference type="InterPro" id="IPR029025">
    <property type="entry name" value="T3SS_substrate_exporter_C"/>
</dbReference>
<evidence type="ECO:0000313" key="11">
    <source>
        <dbReference type="Proteomes" id="UP000259465"/>
    </source>
</evidence>
<dbReference type="InterPro" id="IPR006307">
    <property type="entry name" value="BsaZ-like"/>
</dbReference>
<evidence type="ECO:0000256" key="9">
    <source>
        <dbReference type="SAM" id="Phobius"/>
    </source>
</evidence>
<feature type="transmembrane region" description="Helical" evidence="9">
    <location>
        <begin position="173"/>
        <end position="203"/>
    </location>
</feature>
<evidence type="ECO:0000256" key="7">
    <source>
        <dbReference type="ARBA" id="ARBA00023136"/>
    </source>
</evidence>
<evidence type="ECO:0000256" key="2">
    <source>
        <dbReference type="ARBA" id="ARBA00010690"/>
    </source>
</evidence>
<gene>
    <name evidence="10" type="ORF">D1345_20410</name>
</gene>
<dbReference type="NCBIfam" id="TIGR01404">
    <property type="entry name" value="FlhB_rel_III"/>
    <property type="match status" value="1"/>
</dbReference>
<reference evidence="10 11" key="1">
    <citation type="submission" date="2018-08" db="EMBL/GenBank/DDBJ databases">
        <title>Complete genome sequence of JP2-74.</title>
        <authorList>
            <person name="Wu L."/>
        </authorList>
    </citation>
    <scope>NUCLEOTIDE SEQUENCE [LARGE SCALE GENOMIC DNA]</scope>
    <source>
        <strain evidence="10 11">JP2-74</strain>
    </source>
</reference>
<evidence type="ECO:0000256" key="4">
    <source>
        <dbReference type="ARBA" id="ARBA00022692"/>
    </source>
</evidence>
<evidence type="ECO:0000256" key="1">
    <source>
        <dbReference type="ARBA" id="ARBA00004651"/>
    </source>
</evidence>
<keyword evidence="5 9" id="KW-1133">Transmembrane helix</keyword>
<proteinExistence type="inferred from homology"/>
<dbReference type="KEGG" id="crz:D1345_20410"/>
<dbReference type="RefSeq" id="WP_107731455.1">
    <property type="nucleotide sequence ID" value="NZ_CP031968.1"/>
</dbReference>
<evidence type="ECO:0000256" key="5">
    <source>
        <dbReference type="ARBA" id="ARBA00022989"/>
    </source>
</evidence>
<feature type="region of interest" description="Disordered" evidence="8">
    <location>
        <begin position="342"/>
        <end position="387"/>
    </location>
</feature>
<dbReference type="EMBL" id="CP031968">
    <property type="protein sequence ID" value="AXT48379.1"/>
    <property type="molecule type" value="Genomic_DNA"/>
</dbReference>
<dbReference type="SUPFAM" id="SSF160544">
    <property type="entry name" value="EscU C-terminal domain-like"/>
    <property type="match status" value="1"/>
</dbReference>